<evidence type="ECO:0000313" key="4">
    <source>
        <dbReference type="EMBL" id="XAU13969.1"/>
    </source>
</evidence>
<dbReference type="InterPro" id="IPR036680">
    <property type="entry name" value="SPOR-like_sf"/>
</dbReference>
<keyword evidence="2" id="KW-1133">Transmembrane helix</keyword>
<keyword evidence="2" id="KW-0472">Membrane</keyword>
<evidence type="ECO:0000313" key="5">
    <source>
        <dbReference type="Proteomes" id="UP001447842"/>
    </source>
</evidence>
<dbReference type="Proteomes" id="UP001447842">
    <property type="component" value="Chromosome"/>
</dbReference>
<dbReference type="SUPFAM" id="SSF110997">
    <property type="entry name" value="Sporulation related repeat"/>
    <property type="match status" value="1"/>
</dbReference>
<proteinExistence type="predicted"/>
<dbReference type="Gene3D" id="3.30.70.1070">
    <property type="entry name" value="Sporulation related repeat"/>
    <property type="match status" value="1"/>
</dbReference>
<feature type="region of interest" description="Disordered" evidence="1">
    <location>
        <begin position="118"/>
        <end position="150"/>
    </location>
</feature>
<organism evidence="4 5">
    <name type="scientific">Sulfurimonas diazotrophicus</name>
    <dbReference type="NCBI Taxonomy" id="3131939"/>
    <lineage>
        <taxon>Bacteria</taxon>
        <taxon>Pseudomonadati</taxon>
        <taxon>Campylobacterota</taxon>
        <taxon>Epsilonproteobacteria</taxon>
        <taxon>Campylobacterales</taxon>
        <taxon>Sulfurimonadaceae</taxon>
        <taxon>Sulfurimonas</taxon>
    </lineage>
</organism>
<keyword evidence="5" id="KW-1185">Reference proteome</keyword>
<evidence type="ECO:0000259" key="3">
    <source>
        <dbReference type="PROSITE" id="PS51724"/>
    </source>
</evidence>
<sequence>MPDEHHNELNDIILNRSARDGTRKKMLIGVGTLVVVAIVIVVIMGRMSGSSPVQVAHPEVVTQPVAEPVTPPASVNATAEMPEPAPLPTADATPAAAPEVANPVPIEQSDIIVIDETEPEVAPQPKPAPAPVATPKPTPTPTPTVAGHPAPGDIYIQVGSFSRYKPNRAFLDNIKRSGYDYTFHRVVINGATANKVLVGPFKNRTDAKAHLQDVRRKIESGAFIYTIKP</sequence>
<feature type="transmembrane region" description="Helical" evidence="2">
    <location>
        <begin position="26"/>
        <end position="45"/>
    </location>
</feature>
<reference evidence="4 5" key="1">
    <citation type="submission" date="2024-03" db="EMBL/GenBank/DDBJ databases">
        <title>Sulfurimonas sp. HSL3-1.</title>
        <authorList>
            <person name="Wang S."/>
        </authorList>
    </citation>
    <scope>NUCLEOTIDE SEQUENCE [LARGE SCALE GENOMIC DNA]</scope>
    <source>
        <strain evidence="4 5">HSL3-1</strain>
    </source>
</reference>
<dbReference type="PROSITE" id="PS51724">
    <property type="entry name" value="SPOR"/>
    <property type="match status" value="1"/>
</dbReference>
<evidence type="ECO:0000256" key="2">
    <source>
        <dbReference type="SAM" id="Phobius"/>
    </source>
</evidence>
<dbReference type="InterPro" id="IPR007730">
    <property type="entry name" value="SPOR-like_dom"/>
</dbReference>
<accession>A0ABZ3H6P3</accession>
<gene>
    <name evidence="4" type="ORF">WCY31_06830</name>
</gene>
<feature type="region of interest" description="Disordered" evidence="1">
    <location>
        <begin position="67"/>
        <end position="96"/>
    </location>
</feature>
<dbReference type="RefSeq" id="WP_345971789.1">
    <property type="nucleotide sequence ID" value="NZ_CP147920.1"/>
</dbReference>
<feature type="compositionally biased region" description="Pro residues" evidence="1">
    <location>
        <begin position="122"/>
        <end position="142"/>
    </location>
</feature>
<name>A0ABZ3H6P3_9BACT</name>
<dbReference type="EMBL" id="CP147920">
    <property type="protein sequence ID" value="XAU13969.1"/>
    <property type="molecule type" value="Genomic_DNA"/>
</dbReference>
<dbReference type="Pfam" id="PF05036">
    <property type="entry name" value="SPOR"/>
    <property type="match status" value="1"/>
</dbReference>
<evidence type="ECO:0000256" key="1">
    <source>
        <dbReference type="SAM" id="MobiDB-lite"/>
    </source>
</evidence>
<protein>
    <submittedName>
        <fullName evidence="4">SPOR domain-containing protein</fullName>
    </submittedName>
</protein>
<keyword evidence="2" id="KW-0812">Transmembrane</keyword>
<feature type="domain" description="SPOR" evidence="3">
    <location>
        <begin position="148"/>
        <end position="229"/>
    </location>
</feature>